<feature type="domain" description="3'-5' exonuclease" evidence="4">
    <location>
        <begin position="297"/>
        <end position="486"/>
    </location>
</feature>
<dbReference type="InterPro" id="IPR051132">
    <property type="entry name" value="3-5_Exonuclease_domain"/>
</dbReference>
<feature type="region of interest" description="Disordered" evidence="3">
    <location>
        <begin position="763"/>
        <end position="793"/>
    </location>
</feature>
<dbReference type="InterPro" id="IPR036397">
    <property type="entry name" value="RNaseH_sf"/>
</dbReference>
<evidence type="ECO:0000256" key="3">
    <source>
        <dbReference type="SAM" id="MobiDB-lite"/>
    </source>
</evidence>
<dbReference type="PANTHER" id="PTHR13620:SF104">
    <property type="entry name" value="EXONUCLEASE 3'-5' DOMAIN-CONTAINING PROTEIN 2"/>
    <property type="match status" value="1"/>
</dbReference>
<protein>
    <recommendedName>
        <fullName evidence="4">3'-5' exonuclease domain-containing protein</fullName>
    </recommendedName>
</protein>
<reference evidence="5 6" key="1">
    <citation type="submission" date="2015-01" db="EMBL/GenBank/DDBJ databases">
        <title>The Genome Sequence of Cryptococcus gattii EJB2.</title>
        <authorList>
            <consortium name="The Broad Institute Genomics Platform"/>
            <person name="Cuomo C."/>
            <person name="Litvintseva A."/>
            <person name="Chen Y."/>
            <person name="Heitman J."/>
            <person name="Sun S."/>
            <person name="Springer D."/>
            <person name="Dromer F."/>
            <person name="Young S."/>
            <person name="Zeng Q."/>
            <person name="Gargeya S."/>
            <person name="Abouelleil A."/>
            <person name="Alvarado L."/>
            <person name="Chapman S.B."/>
            <person name="Gainer-Dewar J."/>
            <person name="Goldberg J."/>
            <person name="Griggs A."/>
            <person name="Gujja S."/>
            <person name="Hansen M."/>
            <person name="Howarth C."/>
            <person name="Imamovic A."/>
            <person name="Larimer J."/>
            <person name="Murphy C."/>
            <person name="Naylor J."/>
            <person name="Pearson M."/>
            <person name="Priest M."/>
            <person name="Roberts A."/>
            <person name="Saif S."/>
            <person name="Shea T."/>
            <person name="Sykes S."/>
            <person name="Wortman J."/>
            <person name="Nusbaum C."/>
            <person name="Birren B."/>
        </authorList>
    </citation>
    <scope>NUCLEOTIDE SEQUENCE [LARGE SCALE GENOMIC DNA]</scope>
    <source>
        <strain evidence="5 6">EJB2</strain>
    </source>
</reference>
<dbReference type="InterPro" id="IPR012337">
    <property type="entry name" value="RNaseH-like_sf"/>
</dbReference>
<dbReference type="PANTHER" id="PTHR13620">
    <property type="entry name" value="3-5 EXONUCLEASE"/>
    <property type="match status" value="1"/>
</dbReference>
<dbReference type="Proteomes" id="UP000054272">
    <property type="component" value="Unassembled WGS sequence"/>
</dbReference>
<dbReference type="Pfam" id="PF01612">
    <property type="entry name" value="DNA_pol_A_exo1"/>
    <property type="match status" value="1"/>
</dbReference>
<feature type="region of interest" description="Disordered" evidence="3">
    <location>
        <begin position="1"/>
        <end position="24"/>
    </location>
</feature>
<evidence type="ECO:0000259" key="4">
    <source>
        <dbReference type="SMART" id="SM00474"/>
    </source>
</evidence>
<evidence type="ECO:0000313" key="6">
    <source>
        <dbReference type="Proteomes" id="UP000054272"/>
    </source>
</evidence>
<organism evidence="5 6">
    <name type="scientific">Cryptococcus gattii EJB2</name>
    <dbReference type="NCBI Taxonomy" id="1296103"/>
    <lineage>
        <taxon>Eukaryota</taxon>
        <taxon>Fungi</taxon>
        <taxon>Dikarya</taxon>
        <taxon>Basidiomycota</taxon>
        <taxon>Agaricomycotina</taxon>
        <taxon>Tremellomycetes</taxon>
        <taxon>Tremellales</taxon>
        <taxon>Cryptococcaceae</taxon>
        <taxon>Cryptococcus</taxon>
        <taxon>Cryptococcus gattii species complex</taxon>
    </lineage>
</organism>
<gene>
    <name evidence="5" type="ORF">I306_02869</name>
</gene>
<dbReference type="InterPro" id="IPR002562">
    <property type="entry name" value="3'-5'_exonuclease_dom"/>
</dbReference>
<evidence type="ECO:0000313" key="5">
    <source>
        <dbReference type="EMBL" id="KIR79908.1"/>
    </source>
</evidence>
<dbReference type="EMBL" id="KN848661">
    <property type="protein sequence ID" value="KIR79908.1"/>
    <property type="molecule type" value="Genomic_DNA"/>
</dbReference>
<name>A0ABR5BW83_9TREE</name>
<dbReference type="CDD" id="cd06141">
    <property type="entry name" value="WRN_exo"/>
    <property type="match status" value="1"/>
</dbReference>
<feature type="compositionally biased region" description="Polar residues" evidence="3">
    <location>
        <begin position="625"/>
        <end position="636"/>
    </location>
</feature>
<keyword evidence="2" id="KW-0378">Hydrolase</keyword>
<feature type="compositionally biased region" description="Low complexity" evidence="3">
    <location>
        <begin position="158"/>
        <end position="176"/>
    </location>
</feature>
<feature type="region of interest" description="Disordered" evidence="3">
    <location>
        <begin position="596"/>
        <end position="636"/>
    </location>
</feature>
<feature type="compositionally biased region" description="Low complexity" evidence="3">
    <location>
        <begin position="596"/>
        <end position="609"/>
    </location>
</feature>
<feature type="compositionally biased region" description="Polar residues" evidence="3">
    <location>
        <begin position="1"/>
        <end position="14"/>
    </location>
</feature>
<feature type="compositionally biased region" description="Polar residues" evidence="3">
    <location>
        <begin position="778"/>
        <end position="787"/>
    </location>
</feature>
<dbReference type="SUPFAM" id="SSF53098">
    <property type="entry name" value="Ribonuclease H-like"/>
    <property type="match status" value="1"/>
</dbReference>
<evidence type="ECO:0000256" key="2">
    <source>
        <dbReference type="ARBA" id="ARBA00022801"/>
    </source>
</evidence>
<feature type="compositionally biased region" description="Low complexity" evidence="3">
    <location>
        <begin position="553"/>
        <end position="562"/>
    </location>
</feature>
<feature type="region of interest" description="Disordered" evidence="3">
    <location>
        <begin position="158"/>
        <end position="186"/>
    </location>
</feature>
<dbReference type="Gene3D" id="3.30.420.10">
    <property type="entry name" value="Ribonuclease H-like superfamily/Ribonuclease H"/>
    <property type="match status" value="1"/>
</dbReference>
<feature type="region of interest" description="Disordered" evidence="3">
    <location>
        <begin position="536"/>
        <end position="562"/>
    </location>
</feature>
<feature type="compositionally biased region" description="Low complexity" evidence="3">
    <location>
        <begin position="57"/>
        <end position="83"/>
    </location>
</feature>
<keyword evidence="1" id="KW-0540">Nuclease</keyword>
<feature type="compositionally biased region" description="Polar residues" evidence="3">
    <location>
        <begin position="97"/>
        <end position="110"/>
    </location>
</feature>
<evidence type="ECO:0000256" key="1">
    <source>
        <dbReference type="ARBA" id="ARBA00022722"/>
    </source>
</evidence>
<accession>A0ABR5BW83</accession>
<proteinExistence type="predicted"/>
<feature type="region of interest" description="Disordered" evidence="3">
    <location>
        <begin position="44"/>
        <end position="128"/>
    </location>
</feature>
<sequence length="935" mass="102316">MASQRVQHASSSVSRTKKALQARPILNDAELGIGIWKKKTVFVGERPTTPSQQLSGSPQTPISISSQSSSFSPSTPISVSSSSPSPPVNRPRAVPRFNSSIARTAFTPSRVSPDRKTPSTENSKPIHPFFLKDKRINIPTPIKPRRVANYTSIEAESLSSQQSSSASQSTSEHVSSNPRNQLDGEEDIIKLTQSVEKMRVAPPPKTQSPGPSTSTLFVRQPLVKAQSVPEGQLTTGRQPVDGSKSLVDEAAAIPLVPENHVLERSPAYLFNLPDDPDPSLPLFDYKTYPRPPVVVYTRSMSEAEDLVACLKGPIFGFDLEWPTSYNRVWDPSTRRYDFQQYPTALVQLCDERMIVLIHLQDKMDLPPKVAELVCDPKVYKLGVQSKGDGRKLVRDFPHHFRQYGPAGLYELSQMAHAIDPERAGHGSRLIKLATLCRAYLGRELDKNMKIRTGDWAGELNEVQKAYAANDVFVSVQIFNALKKLADERNVTLDLDGWSSSVSGHPERTVPLATSGMTVIATRARVPVNGVLKPAATMPGGLPSQAMGPGGIDSSNQEQNNQSQARTLIAPQMTTTINHAQNRSQARPDVQVMAQVQNQPQLQQPQKQSQFTSLPTNAGRRIQITGPGSSNKKSASITQSVIAPPVQLPPQNPSQPASTALSLGQVPALNQPLPQAQPSSHIVHSDIRPCANTTGNAHPFLYGADEKNDEFEPYDAAYGLVDSFQMGTSNPMYAAIHQHWPFLPPPIASSYASARQMGQRTPAQILSSMGPGPSRSKSRNSTGSNSNAWGKVNGDRAGSGCGVVLRGKMIHTPPGVKPPPPAKMNSLTAFLDGKTFERIAVEKSIKLTTCQSYVIEAISTLGTKHIEKAALERMWKSATPDIWVLHKNQQLMQEMIEMFGEHRQKVEIERLTKEREVKLKESGRWRGNGAISFSRP</sequence>
<keyword evidence="6" id="KW-1185">Reference proteome</keyword>
<dbReference type="SMART" id="SM00474">
    <property type="entry name" value="35EXOc"/>
    <property type="match status" value="1"/>
</dbReference>